<dbReference type="Pfam" id="PF00300">
    <property type="entry name" value="His_Phos_1"/>
    <property type="match status" value="1"/>
</dbReference>
<accession>A0AAU9I5Y9</accession>
<dbReference type="Gene3D" id="3.40.50.1240">
    <property type="entry name" value="Phosphoglycerate mutase-like"/>
    <property type="match status" value="1"/>
</dbReference>
<keyword evidence="2" id="KW-1185">Reference proteome</keyword>
<evidence type="ECO:0008006" key="3">
    <source>
        <dbReference type="Google" id="ProtNLM"/>
    </source>
</evidence>
<reference evidence="1" key="1">
    <citation type="submission" date="2021-09" db="EMBL/GenBank/DDBJ databases">
        <authorList>
            <consortium name="AG Swart"/>
            <person name="Singh M."/>
            <person name="Singh A."/>
            <person name="Seah K."/>
            <person name="Emmerich C."/>
        </authorList>
    </citation>
    <scope>NUCLEOTIDE SEQUENCE</scope>
    <source>
        <strain evidence="1">ATCC30299</strain>
    </source>
</reference>
<dbReference type="InterPro" id="IPR029033">
    <property type="entry name" value="His_PPase_superfam"/>
</dbReference>
<name>A0AAU9I5Y9_9CILI</name>
<gene>
    <name evidence="1" type="ORF">BSTOLATCC_MIC1376</name>
</gene>
<dbReference type="AlphaFoldDB" id="A0AAU9I5Y9"/>
<proteinExistence type="predicted"/>
<dbReference type="InterPro" id="IPR051710">
    <property type="entry name" value="Phosphatase_SH3-domain"/>
</dbReference>
<dbReference type="Proteomes" id="UP001162131">
    <property type="component" value="Unassembled WGS sequence"/>
</dbReference>
<evidence type="ECO:0000313" key="2">
    <source>
        <dbReference type="Proteomes" id="UP001162131"/>
    </source>
</evidence>
<organism evidence="1 2">
    <name type="scientific">Blepharisma stoltei</name>
    <dbReference type="NCBI Taxonomy" id="1481888"/>
    <lineage>
        <taxon>Eukaryota</taxon>
        <taxon>Sar</taxon>
        <taxon>Alveolata</taxon>
        <taxon>Ciliophora</taxon>
        <taxon>Postciliodesmatophora</taxon>
        <taxon>Heterotrichea</taxon>
        <taxon>Heterotrichida</taxon>
        <taxon>Blepharismidae</taxon>
        <taxon>Blepharisma</taxon>
    </lineage>
</organism>
<dbReference type="SUPFAM" id="SSF53254">
    <property type="entry name" value="Phosphoglycerate mutase-like"/>
    <property type="match status" value="1"/>
</dbReference>
<dbReference type="PANTHER" id="PTHR16469:SF27">
    <property type="entry name" value="UBIQUITIN-ASSOCIATED AND SH3 DOMAIN-CONTAINING BA-RELATED"/>
    <property type="match status" value="1"/>
</dbReference>
<comment type="caution">
    <text evidence="1">The sequence shown here is derived from an EMBL/GenBank/DDBJ whole genome shotgun (WGS) entry which is preliminary data.</text>
</comment>
<protein>
    <recommendedName>
        <fullName evidence="3">Histidine phosphatase family protein</fullName>
    </recommendedName>
</protein>
<dbReference type="PANTHER" id="PTHR16469">
    <property type="entry name" value="UBIQUITIN-ASSOCIATED AND SH3 DOMAIN-CONTAINING BA-RELATED"/>
    <property type="match status" value="1"/>
</dbReference>
<dbReference type="InterPro" id="IPR013078">
    <property type="entry name" value="His_Pase_superF_clade-1"/>
</dbReference>
<dbReference type="CDD" id="cd07067">
    <property type="entry name" value="HP_PGM_like"/>
    <property type="match status" value="1"/>
</dbReference>
<dbReference type="EMBL" id="CAJZBQ010000002">
    <property type="protein sequence ID" value="CAG9310534.1"/>
    <property type="molecule type" value="Genomic_DNA"/>
</dbReference>
<sequence>MDYQGKTIFILQHGQLAESVHPRFRPEYPIRGDPALTELGILQSDRSSQLLSHLIPAGKSVKIITSPYLACIQTAIPLSSQFNKPLIIDWGFGDFLNPIHFSSAPTELTYATEWFSSKFNVQYTESLTPKPTFPETYEVMESRTNSSFINHINSLEEDVIIIVTHFFGLEAITGFMKNTTFRIVHEGHCAITISELKDGKYTVRVAADYSHAPQYIKNN</sequence>
<evidence type="ECO:0000313" key="1">
    <source>
        <dbReference type="EMBL" id="CAG9310534.1"/>
    </source>
</evidence>